<dbReference type="GO" id="GO:0046872">
    <property type="term" value="F:metal ion binding"/>
    <property type="evidence" value="ECO:0007669"/>
    <property type="project" value="UniProtKB-KW"/>
</dbReference>
<dbReference type="Gene3D" id="1.10.340.30">
    <property type="entry name" value="Hypothetical protein, domain 2"/>
    <property type="match status" value="1"/>
</dbReference>
<evidence type="ECO:0000256" key="1">
    <source>
        <dbReference type="ARBA" id="ARBA00008343"/>
    </source>
</evidence>
<dbReference type="NCBIfam" id="TIGR01083">
    <property type="entry name" value="nth"/>
    <property type="match status" value="1"/>
</dbReference>
<reference evidence="12 13" key="1">
    <citation type="submission" date="2020-02" db="EMBL/GenBank/DDBJ databases">
        <title>Complete genome sequence of the novel Campylobacter species Candidatus Campylobacter infans.</title>
        <authorList>
            <person name="Duim B."/>
            <person name="Zomer A."/>
            <person name="van der Graaf L."/>
            <person name="Wagenaar J."/>
        </authorList>
    </citation>
    <scope>NUCLEOTIDE SEQUENCE [LARGE SCALE GENOMIC DNA]</scope>
    <source>
        <strain evidence="12 13">19S00001</strain>
    </source>
</reference>
<dbReference type="GO" id="GO:0006285">
    <property type="term" value="P:base-excision repair, AP site formation"/>
    <property type="evidence" value="ECO:0007669"/>
    <property type="project" value="TreeGrafter"/>
</dbReference>
<dbReference type="Pfam" id="PF00730">
    <property type="entry name" value="HhH-GPD"/>
    <property type="match status" value="1"/>
</dbReference>
<keyword evidence="7 10" id="KW-0411">Iron-sulfur</keyword>
<evidence type="ECO:0000256" key="3">
    <source>
        <dbReference type="ARBA" id="ARBA00022723"/>
    </source>
</evidence>
<dbReference type="GO" id="GO:0019104">
    <property type="term" value="F:DNA N-glycosylase activity"/>
    <property type="evidence" value="ECO:0007669"/>
    <property type="project" value="UniProtKB-UniRule"/>
</dbReference>
<dbReference type="GO" id="GO:0051539">
    <property type="term" value="F:4 iron, 4 sulfur cluster binding"/>
    <property type="evidence" value="ECO:0007669"/>
    <property type="project" value="UniProtKB-UniRule"/>
</dbReference>
<dbReference type="InterPro" id="IPR004035">
    <property type="entry name" value="Endouclease-III_FeS-bd_BS"/>
</dbReference>
<protein>
    <recommendedName>
        <fullName evidence="10">Endonuclease III</fullName>
        <ecNumber evidence="10">4.2.99.18</ecNumber>
    </recommendedName>
    <alternativeName>
        <fullName evidence="10">DNA-(apurinic or apyrimidinic site) lyase</fullName>
    </alternativeName>
</protein>
<evidence type="ECO:0000256" key="10">
    <source>
        <dbReference type="HAMAP-Rule" id="MF_00942"/>
    </source>
</evidence>
<dbReference type="SMART" id="SM00525">
    <property type="entry name" value="FES"/>
    <property type="match status" value="1"/>
</dbReference>
<keyword evidence="6 10" id="KW-0408">Iron</keyword>
<comment type="cofactor">
    <cofactor evidence="10">
        <name>[4Fe-4S] cluster</name>
        <dbReference type="ChEBI" id="CHEBI:49883"/>
    </cofactor>
    <text evidence="10">Binds 1 [4Fe-4S] cluster.</text>
</comment>
<keyword evidence="9 10" id="KW-0326">Glycosidase</keyword>
<keyword evidence="13" id="KW-1185">Reference proteome</keyword>
<dbReference type="InterPro" id="IPR005759">
    <property type="entry name" value="Nth"/>
</dbReference>
<comment type="similarity">
    <text evidence="1 10">Belongs to the Nth/MutY family.</text>
</comment>
<gene>
    <name evidence="10 12" type="primary">nth</name>
    <name evidence="12" type="ORF">CINF_0450</name>
</gene>
<evidence type="ECO:0000256" key="9">
    <source>
        <dbReference type="ARBA" id="ARBA00023295"/>
    </source>
</evidence>
<dbReference type="PANTHER" id="PTHR10359:SF18">
    <property type="entry name" value="ENDONUCLEASE III"/>
    <property type="match status" value="1"/>
</dbReference>
<evidence type="ECO:0000256" key="7">
    <source>
        <dbReference type="ARBA" id="ARBA00023014"/>
    </source>
</evidence>
<dbReference type="KEGG" id="cinf:CINF_0450"/>
<keyword evidence="8 10" id="KW-0234">DNA repair</keyword>
<keyword evidence="5 10" id="KW-0378">Hydrolase</keyword>
<dbReference type="AlphaFoldDB" id="A0A7H9CJN6"/>
<dbReference type="GO" id="GO:0140078">
    <property type="term" value="F:class I DNA-(apurinic or apyrimidinic site) endonuclease activity"/>
    <property type="evidence" value="ECO:0007669"/>
    <property type="project" value="UniProtKB-EC"/>
</dbReference>
<evidence type="ECO:0000256" key="6">
    <source>
        <dbReference type="ARBA" id="ARBA00023004"/>
    </source>
</evidence>
<dbReference type="FunFam" id="1.10.340.30:FF:000001">
    <property type="entry name" value="Endonuclease III"/>
    <property type="match status" value="1"/>
</dbReference>
<comment type="function">
    <text evidence="10">DNA repair enzyme that has both DNA N-glycosylase activity and AP-lyase activity. The DNA N-glycosylase activity releases various damaged pyrimidines from DNA by cleaving the N-glycosidic bond, leaving an AP (apurinic/apyrimidinic) site. The AP-lyase activity cleaves the phosphodiester bond 3' to the AP site by a beta-elimination, leaving a 3'-terminal unsaturated sugar and a product with a terminal 5'-phosphate.</text>
</comment>
<dbReference type="SMART" id="SM00478">
    <property type="entry name" value="ENDO3c"/>
    <property type="match status" value="1"/>
</dbReference>
<evidence type="ECO:0000313" key="13">
    <source>
        <dbReference type="Proteomes" id="UP000509414"/>
    </source>
</evidence>
<evidence type="ECO:0000256" key="2">
    <source>
        <dbReference type="ARBA" id="ARBA00022485"/>
    </source>
</evidence>
<keyword evidence="4 10" id="KW-0227">DNA damage</keyword>
<evidence type="ECO:0000259" key="11">
    <source>
        <dbReference type="SMART" id="SM00478"/>
    </source>
</evidence>
<dbReference type="Pfam" id="PF10576">
    <property type="entry name" value="EndIII_4Fe-2S"/>
    <property type="match status" value="1"/>
</dbReference>
<dbReference type="SUPFAM" id="SSF48150">
    <property type="entry name" value="DNA-glycosylase"/>
    <property type="match status" value="1"/>
</dbReference>
<keyword evidence="10" id="KW-0238">DNA-binding</keyword>
<feature type="binding site" evidence="10">
    <location>
        <position position="187"/>
    </location>
    <ligand>
        <name>[4Fe-4S] cluster</name>
        <dbReference type="ChEBI" id="CHEBI:49883"/>
    </ligand>
</feature>
<dbReference type="PROSITE" id="PS00764">
    <property type="entry name" value="ENDONUCLEASE_III_1"/>
    <property type="match status" value="1"/>
</dbReference>
<dbReference type="HAMAP" id="MF_00942">
    <property type="entry name" value="Nth"/>
    <property type="match status" value="1"/>
</dbReference>
<dbReference type="GO" id="GO:0003677">
    <property type="term" value="F:DNA binding"/>
    <property type="evidence" value="ECO:0007669"/>
    <property type="project" value="UniProtKB-UniRule"/>
</dbReference>
<keyword evidence="3 10" id="KW-0479">Metal-binding</keyword>
<dbReference type="InterPro" id="IPR003265">
    <property type="entry name" value="HhH-GPD_domain"/>
</dbReference>
<dbReference type="PIRSF" id="PIRSF001435">
    <property type="entry name" value="Nth"/>
    <property type="match status" value="1"/>
</dbReference>
<dbReference type="PANTHER" id="PTHR10359">
    <property type="entry name" value="A/G-SPECIFIC ADENINE GLYCOSYLASE/ENDONUCLEASE III"/>
    <property type="match status" value="1"/>
</dbReference>
<dbReference type="Proteomes" id="UP000509414">
    <property type="component" value="Chromosome"/>
</dbReference>
<feature type="binding site" evidence="10">
    <location>
        <position position="203"/>
    </location>
    <ligand>
        <name>[4Fe-4S] cluster</name>
        <dbReference type="ChEBI" id="CHEBI:49883"/>
    </ligand>
</feature>
<evidence type="ECO:0000256" key="5">
    <source>
        <dbReference type="ARBA" id="ARBA00022801"/>
    </source>
</evidence>
<feature type="binding site" evidence="10">
    <location>
        <position position="197"/>
    </location>
    <ligand>
        <name>[4Fe-4S] cluster</name>
        <dbReference type="ChEBI" id="CHEBI:49883"/>
    </ligand>
</feature>
<evidence type="ECO:0000313" key="12">
    <source>
        <dbReference type="EMBL" id="QLI04979.1"/>
    </source>
</evidence>
<dbReference type="EC" id="4.2.99.18" evidence="10"/>
<feature type="binding site" evidence="10">
    <location>
        <position position="194"/>
    </location>
    <ligand>
        <name>[4Fe-4S] cluster</name>
        <dbReference type="ChEBI" id="CHEBI:49883"/>
    </ligand>
</feature>
<accession>A0A7H9CJN6</accession>
<keyword evidence="10 12" id="KW-0456">Lyase</keyword>
<dbReference type="Gene3D" id="1.10.1670.10">
    <property type="entry name" value="Helix-hairpin-Helix base-excision DNA repair enzymes (C-terminal)"/>
    <property type="match status" value="1"/>
</dbReference>
<dbReference type="InterPro" id="IPR011257">
    <property type="entry name" value="DNA_glycosylase"/>
</dbReference>
<dbReference type="CDD" id="cd00056">
    <property type="entry name" value="ENDO3c"/>
    <property type="match status" value="1"/>
</dbReference>
<dbReference type="InterPro" id="IPR003651">
    <property type="entry name" value="Endonuclease3_FeS-loop_motif"/>
</dbReference>
<organism evidence="12 13">
    <name type="scientific">Candidatus Campylobacter infans</name>
    <dbReference type="NCBI Taxonomy" id="2561898"/>
    <lineage>
        <taxon>Bacteria</taxon>
        <taxon>Pseudomonadati</taxon>
        <taxon>Campylobacterota</taxon>
        <taxon>Epsilonproteobacteria</taxon>
        <taxon>Campylobacterales</taxon>
        <taxon>Campylobacteraceae</taxon>
        <taxon>Campylobacter</taxon>
    </lineage>
</organism>
<evidence type="ECO:0000256" key="8">
    <source>
        <dbReference type="ARBA" id="ARBA00023204"/>
    </source>
</evidence>
<sequence>MQSKKNVKIIKERLLGRYSDARSELKFANNYELLVCVMLSAQCTDKRVNIITPALFQAYPNIQKLASANLTSLKMLIQSCSFYNNKAQNLIKMAKAVCERYNGQIPLNENELKTLAGVGLKTAHVVMIEACGANVMAVDTHVFRVAKRLDLSQAASPELVDKELCALFKDNLNKLHQALIMFGRYTCKAVKPKCDECFLAEFCKFRI</sequence>
<feature type="domain" description="HhH-GPD" evidence="11">
    <location>
        <begin position="39"/>
        <end position="185"/>
    </location>
</feature>
<dbReference type="EMBL" id="CP049075">
    <property type="protein sequence ID" value="QLI04979.1"/>
    <property type="molecule type" value="Genomic_DNA"/>
</dbReference>
<name>A0A7H9CJN6_9BACT</name>
<proteinExistence type="inferred from homology"/>
<dbReference type="InterPro" id="IPR023170">
    <property type="entry name" value="HhH_base_excis_C"/>
</dbReference>
<keyword evidence="2 10" id="KW-0004">4Fe-4S</keyword>
<keyword evidence="12" id="KW-0255">Endonuclease</keyword>
<evidence type="ECO:0000256" key="4">
    <source>
        <dbReference type="ARBA" id="ARBA00022763"/>
    </source>
</evidence>
<keyword evidence="12" id="KW-0540">Nuclease</keyword>
<dbReference type="RefSeq" id="WP_179975592.1">
    <property type="nucleotide sequence ID" value="NZ_CP049075.1"/>
</dbReference>
<comment type="catalytic activity">
    <reaction evidence="10">
        <text>2'-deoxyribonucleotide-(2'-deoxyribose 5'-phosphate)-2'-deoxyribonucleotide-DNA = a 3'-end 2'-deoxyribonucleotide-(2,3-dehydro-2,3-deoxyribose 5'-phosphate)-DNA + a 5'-end 5'-phospho-2'-deoxyribonucleoside-DNA + H(+)</text>
        <dbReference type="Rhea" id="RHEA:66592"/>
        <dbReference type="Rhea" id="RHEA-COMP:13180"/>
        <dbReference type="Rhea" id="RHEA-COMP:16897"/>
        <dbReference type="Rhea" id="RHEA-COMP:17067"/>
        <dbReference type="ChEBI" id="CHEBI:15378"/>
        <dbReference type="ChEBI" id="CHEBI:136412"/>
        <dbReference type="ChEBI" id="CHEBI:157695"/>
        <dbReference type="ChEBI" id="CHEBI:167181"/>
        <dbReference type="EC" id="4.2.99.18"/>
    </reaction>
</comment>